<feature type="domain" description="Enoyl reductase (ER)" evidence="2">
    <location>
        <begin position="44"/>
        <end position="405"/>
    </location>
</feature>
<gene>
    <name evidence="3" type="ORF">METZ01_LOCUS107487</name>
</gene>
<dbReference type="AlphaFoldDB" id="A0A381WRU0"/>
<dbReference type="InterPro" id="IPR013154">
    <property type="entry name" value="ADH-like_N"/>
</dbReference>
<dbReference type="Pfam" id="PF00107">
    <property type="entry name" value="ADH_zinc_N"/>
    <property type="match status" value="1"/>
</dbReference>
<dbReference type="InterPro" id="IPR010085">
    <property type="entry name" value="Crot_CoA_red"/>
</dbReference>
<dbReference type="CDD" id="cd08246">
    <property type="entry name" value="crotonyl_coA_red"/>
    <property type="match status" value="1"/>
</dbReference>
<dbReference type="PANTHER" id="PTHR44154:SF1">
    <property type="entry name" value="QUINONE OXIDOREDUCTASE"/>
    <property type="match status" value="1"/>
</dbReference>
<accession>A0A381WRU0</accession>
<organism evidence="3">
    <name type="scientific">marine metagenome</name>
    <dbReference type="NCBI Taxonomy" id="408172"/>
    <lineage>
        <taxon>unclassified sequences</taxon>
        <taxon>metagenomes</taxon>
        <taxon>ecological metagenomes</taxon>
    </lineage>
</organism>
<proteinExistence type="predicted"/>
<dbReference type="Pfam" id="PF08240">
    <property type="entry name" value="ADH_N"/>
    <property type="match status" value="1"/>
</dbReference>
<dbReference type="SUPFAM" id="SSF50129">
    <property type="entry name" value="GroES-like"/>
    <property type="match status" value="1"/>
</dbReference>
<protein>
    <recommendedName>
        <fullName evidence="2">Enoyl reductase (ER) domain-containing protein</fullName>
    </recommendedName>
</protein>
<reference evidence="3" key="1">
    <citation type="submission" date="2018-05" db="EMBL/GenBank/DDBJ databases">
        <authorList>
            <person name="Lanie J.A."/>
            <person name="Ng W.-L."/>
            <person name="Kazmierczak K.M."/>
            <person name="Andrzejewski T.M."/>
            <person name="Davidsen T.M."/>
            <person name="Wayne K.J."/>
            <person name="Tettelin H."/>
            <person name="Glass J.I."/>
            <person name="Rusch D."/>
            <person name="Podicherti R."/>
            <person name="Tsui H.-C.T."/>
            <person name="Winkler M.E."/>
        </authorList>
    </citation>
    <scope>NUCLEOTIDE SEQUENCE</scope>
</reference>
<dbReference type="Gene3D" id="3.40.50.720">
    <property type="entry name" value="NAD(P)-binding Rossmann-like Domain"/>
    <property type="match status" value="1"/>
</dbReference>
<evidence type="ECO:0000256" key="1">
    <source>
        <dbReference type="ARBA" id="ARBA00022857"/>
    </source>
</evidence>
<evidence type="ECO:0000259" key="2">
    <source>
        <dbReference type="SMART" id="SM00829"/>
    </source>
</evidence>
<dbReference type="InterPro" id="IPR051603">
    <property type="entry name" value="Zinc-ADH_QOR/CCCR"/>
</dbReference>
<dbReference type="InterPro" id="IPR013149">
    <property type="entry name" value="ADH-like_C"/>
</dbReference>
<dbReference type="InterPro" id="IPR011032">
    <property type="entry name" value="GroES-like_sf"/>
</dbReference>
<dbReference type="GO" id="GO:0043880">
    <property type="term" value="F:crotonyl-CoA reductase activity"/>
    <property type="evidence" value="ECO:0007669"/>
    <property type="project" value="InterPro"/>
</dbReference>
<name>A0A381WRU0_9ZZZZ</name>
<keyword evidence="1" id="KW-0521">NADP</keyword>
<dbReference type="SUPFAM" id="SSF51735">
    <property type="entry name" value="NAD(P)-binding Rossmann-fold domains"/>
    <property type="match status" value="1"/>
</dbReference>
<dbReference type="SMART" id="SM00829">
    <property type="entry name" value="PKS_ER"/>
    <property type="match status" value="1"/>
</dbReference>
<evidence type="ECO:0000313" key="3">
    <source>
        <dbReference type="EMBL" id="SVA54633.1"/>
    </source>
</evidence>
<dbReference type="InterPro" id="IPR036291">
    <property type="entry name" value="NAD(P)-bd_dom_sf"/>
</dbReference>
<dbReference type="InterPro" id="IPR020843">
    <property type="entry name" value="ER"/>
</dbReference>
<dbReference type="Gene3D" id="3.90.180.10">
    <property type="entry name" value="Medium-chain alcohol dehydrogenases, catalytic domain"/>
    <property type="match status" value="1"/>
</dbReference>
<dbReference type="NCBIfam" id="TIGR01751">
    <property type="entry name" value="crot-CoA-red"/>
    <property type="match status" value="1"/>
</dbReference>
<dbReference type="PANTHER" id="PTHR44154">
    <property type="entry name" value="QUINONE OXIDOREDUCTASE"/>
    <property type="match status" value="1"/>
</dbReference>
<dbReference type="EMBL" id="UINC01012519">
    <property type="protein sequence ID" value="SVA54633.1"/>
    <property type="molecule type" value="Genomic_DNA"/>
</dbReference>
<sequence length="424" mass="46183">MSMNSASVSDSRPVREIYDLGDQPPLGVVPEKMHAFCVRQERFGEPKEAWQREIIPVPNIGPKDVLVYTMATGINYNNVWAALGYPVDVIADRQKKGEPEDFHAGGSDCAGIVWAVGSEVTQIKVGDEVVVHSGWWAPDDPWVLTGKDPMLAPSARIWGYQTNYGGYCQFTKAQSHQCQPKPARLTWEEAACYMLCASTAYRMLMGWAPNVVEEGDVVLVWGAAGGLGSIAMQIVAARGGRAVAVVSDESKRQFCLDKGAVGVINRAEFDHWGPMPDTTSKEWGAWMKGARAFGKAIWDALGERKNPKIVFEHPGESTLPTSGFVCDIGGMIVICAGTTGYNVTLDLRYHWMMQKRFQGSHLANDEQAAAVNELVTSGKVDPCLSGTFGFDEIGSAHQLMHENKHPYGNMACLVNAKKPGLGAT</sequence>